<dbReference type="HOGENOM" id="CLU_1326166_0_0_1"/>
<reference evidence="2 3" key="1">
    <citation type="submission" date="2012-10" db="EMBL/GenBank/DDBJ databases">
        <title>Genome sequencing and analysis of entomopathogenic fungi Beauveria bassiana D1-5.</title>
        <authorList>
            <person name="Li Q."/>
            <person name="Wang L."/>
            <person name="Zhang Z."/>
            <person name="Wang Q."/>
            <person name="Ren J."/>
            <person name="Wang M."/>
            <person name="Xu W."/>
            <person name="Wang J."/>
            <person name="Lu Y."/>
            <person name="Du Q."/>
            <person name="Sun Z."/>
        </authorList>
    </citation>
    <scope>NUCLEOTIDE SEQUENCE [LARGE SCALE GENOMIC DNA]</scope>
    <source>
        <strain evidence="2 3">D1-5</strain>
    </source>
</reference>
<feature type="region of interest" description="Disordered" evidence="1">
    <location>
        <begin position="152"/>
        <end position="207"/>
    </location>
</feature>
<organism evidence="2 3">
    <name type="scientific">Beauveria bassiana D1-5</name>
    <dbReference type="NCBI Taxonomy" id="1245745"/>
    <lineage>
        <taxon>Eukaryota</taxon>
        <taxon>Fungi</taxon>
        <taxon>Dikarya</taxon>
        <taxon>Ascomycota</taxon>
        <taxon>Pezizomycotina</taxon>
        <taxon>Sordariomycetes</taxon>
        <taxon>Hypocreomycetidae</taxon>
        <taxon>Hypocreales</taxon>
        <taxon>Cordycipitaceae</taxon>
        <taxon>Beauveria</taxon>
    </lineage>
</organism>
<feature type="compositionally biased region" description="Basic and acidic residues" evidence="1">
    <location>
        <begin position="34"/>
        <end position="45"/>
    </location>
</feature>
<evidence type="ECO:0000256" key="1">
    <source>
        <dbReference type="SAM" id="MobiDB-lite"/>
    </source>
</evidence>
<feature type="compositionally biased region" description="Polar residues" evidence="1">
    <location>
        <begin position="62"/>
        <end position="84"/>
    </location>
</feature>
<feature type="compositionally biased region" description="Polar residues" evidence="1">
    <location>
        <begin position="1"/>
        <end position="12"/>
    </location>
</feature>
<accession>A0A0A2VVX9</accession>
<dbReference type="Proteomes" id="UP000030106">
    <property type="component" value="Unassembled WGS sequence"/>
</dbReference>
<feature type="region of interest" description="Disordered" evidence="1">
    <location>
        <begin position="1"/>
        <end position="121"/>
    </location>
</feature>
<dbReference type="EMBL" id="ANFO01000304">
    <property type="protein sequence ID" value="KGQ10517.1"/>
    <property type="molecule type" value="Genomic_DNA"/>
</dbReference>
<name>A0A0A2VVX9_BEABA</name>
<proteinExistence type="predicted"/>
<feature type="compositionally biased region" description="Polar residues" evidence="1">
    <location>
        <begin position="196"/>
        <end position="207"/>
    </location>
</feature>
<evidence type="ECO:0000313" key="3">
    <source>
        <dbReference type="Proteomes" id="UP000030106"/>
    </source>
</evidence>
<dbReference type="AlphaFoldDB" id="A0A0A2VVX9"/>
<sequence length="207" mass="22812">MPPTDSAQSSLPKTCPSDPCAESNHQETASQVEVVKESDIYRFVEIETCPDHSGSNEESPRPSLQSTADMYSWSLNDVSSTMNESKVKGSDSQDSAQSEILHMHGHRHPKSQPLTPPGLRHRLLKKFRPKRPWEATHDHRQDCAANLAASLGPVEQLRRRDRESTQIYTSSDDEDADSRSEAAKRGKSLTREDAASTANASEKASGA</sequence>
<comment type="caution">
    <text evidence="2">The sequence shown here is derived from an EMBL/GenBank/DDBJ whole genome shotgun (WGS) entry which is preliminary data.</text>
</comment>
<evidence type="ECO:0000313" key="2">
    <source>
        <dbReference type="EMBL" id="KGQ10517.1"/>
    </source>
</evidence>
<protein>
    <submittedName>
        <fullName evidence="2">Uncharacterized protein</fullName>
    </submittedName>
</protein>
<feature type="compositionally biased region" description="Basic and acidic residues" evidence="1">
    <location>
        <begin position="177"/>
        <end position="194"/>
    </location>
</feature>
<gene>
    <name evidence="2" type="ORF">BBAD15_g4146</name>
</gene>